<reference evidence="2 3" key="1">
    <citation type="journal article" date="2015" name="Genome Biol. Evol.">
        <title>Comparative Genomics of a Bacterivorous Green Alga Reveals Evolutionary Causalities and Consequences of Phago-Mixotrophic Mode of Nutrition.</title>
        <authorList>
            <person name="Burns J.A."/>
            <person name="Paasch A."/>
            <person name="Narechania A."/>
            <person name="Kim E."/>
        </authorList>
    </citation>
    <scope>NUCLEOTIDE SEQUENCE [LARGE SCALE GENOMIC DNA]</scope>
    <source>
        <strain evidence="2 3">PLY_AMNH</strain>
    </source>
</reference>
<gene>
    <name evidence="2" type="ORF">CYMTET_36318</name>
</gene>
<accession>A0AAE0F738</accession>
<evidence type="ECO:0000313" key="3">
    <source>
        <dbReference type="Proteomes" id="UP001190700"/>
    </source>
</evidence>
<dbReference type="EMBL" id="LGRX02023555">
    <property type="protein sequence ID" value="KAK3254466.1"/>
    <property type="molecule type" value="Genomic_DNA"/>
</dbReference>
<evidence type="ECO:0000313" key="2">
    <source>
        <dbReference type="EMBL" id="KAK3254466.1"/>
    </source>
</evidence>
<protein>
    <submittedName>
        <fullName evidence="2">Uncharacterized protein</fullName>
    </submittedName>
</protein>
<comment type="caution">
    <text evidence="2">The sequence shown here is derived from an EMBL/GenBank/DDBJ whole genome shotgun (WGS) entry which is preliminary data.</text>
</comment>
<feature type="non-terminal residue" evidence="2">
    <location>
        <position position="1"/>
    </location>
</feature>
<dbReference type="Proteomes" id="UP001190700">
    <property type="component" value="Unassembled WGS sequence"/>
</dbReference>
<evidence type="ECO:0000256" key="1">
    <source>
        <dbReference type="SAM" id="MobiDB-lite"/>
    </source>
</evidence>
<name>A0AAE0F738_9CHLO</name>
<feature type="region of interest" description="Disordered" evidence="1">
    <location>
        <begin position="79"/>
        <end position="116"/>
    </location>
</feature>
<organism evidence="2 3">
    <name type="scientific">Cymbomonas tetramitiformis</name>
    <dbReference type="NCBI Taxonomy" id="36881"/>
    <lineage>
        <taxon>Eukaryota</taxon>
        <taxon>Viridiplantae</taxon>
        <taxon>Chlorophyta</taxon>
        <taxon>Pyramimonadophyceae</taxon>
        <taxon>Pyramimonadales</taxon>
        <taxon>Pyramimonadaceae</taxon>
        <taxon>Cymbomonas</taxon>
    </lineage>
</organism>
<keyword evidence="3" id="KW-1185">Reference proteome</keyword>
<proteinExistence type="predicted"/>
<sequence>VKLLDQLMAAMQDQYRAWQDLPENSDDTSFTRALAEAWALLRKVLANYSSEALREDLQLQEVIARRKGINFFVQTATQTGRKPQRRASFIGDVPPVGSLESDIVSAPTEETGGKDG</sequence>
<dbReference type="AlphaFoldDB" id="A0AAE0F738"/>